<protein>
    <recommendedName>
        <fullName evidence="3">Magnesium transporter MgtE intracellular domain-containing protein</fullName>
    </recommendedName>
</protein>
<organism evidence="1 2">
    <name type="scientific">Hymenobacter cavernae</name>
    <dbReference type="NCBI Taxonomy" id="2044852"/>
    <lineage>
        <taxon>Bacteria</taxon>
        <taxon>Pseudomonadati</taxon>
        <taxon>Bacteroidota</taxon>
        <taxon>Cytophagia</taxon>
        <taxon>Cytophagales</taxon>
        <taxon>Hymenobacteraceae</taxon>
        <taxon>Hymenobacter</taxon>
    </lineage>
</organism>
<evidence type="ECO:0008006" key="3">
    <source>
        <dbReference type="Google" id="ProtNLM"/>
    </source>
</evidence>
<dbReference type="Proteomes" id="UP000632273">
    <property type="component" value="Unassembled WGS sequence"/>
</dbReference>
<dbReference type="EMBL" id="BMHT01000009">
    <property type="protein sequence ID" value="GGF25172.1"/>
    <property type="molecule type" value="Genomic_DNA"/>
</dbReference>
<reference evidence="2" key="1">
    <citation type="journal article" date="2019" name="Int. J. Syst. Evol. Microbiol.">
        <title>The Global Catalogue of Microorganisms (GCM) 10K type strain sequencing project: providing services to taxonomists for standard genome sequencing and annotation.</title>
        <authorList>
            <consortium name="The Broad Institute Genomics Platform"/>
            <consortium name="The Broad Institute Genome Sequencing Center for Infectious Disease"/>
            <person name="Wu L."/>
            <person name="Ma J."/>
        </authorList>
    </citation>
    <scope>NUCLEOTIDE SEQUENCE [LARGE SCALE GENOMIC DNA]</scope>
    <source>
        <strain evidence="2">CGMCC 1.15197</strain>
    </source>
</reference>
<accession>A0ABQ1UU75</accession>
<name>A0ABQ1UU75_9BACT</name>
<keyword evidence="2" id="KW-1185">Reference proteome</keyword>
<evidence type="ECO:0000313" key="1">
    <source>
        <dbReference type="EMBL" id="GGF25172.1"/>
    </source>
</evidence>
<evidence type="ECO:0000313" key="2">
    <source>
        <dbReference type="Proteomes" id="UP000632273"/>
    </source>
</evidence>
<sequence length="144" mass="15664">MDDHPRRPQPLAPPPDGYFDRLPTQIMARVQPGASQEPAAFGWLKALSLPLRTALGSVVVLGGFAATFLLNQPTNTPHLVHANLASVPRAEMVQYLLASDERVSLSDLSELPVADQDMVHEYLNVSPAEVQAALDEQPTEPSYL</sequence>
<gene>
    <name evidence="1" type="ORF">GCM10011383_40960</name>
</gene>
<comment type="caution">
    <text evidence="1">The sequence shown here is derived from an EMBL/GenBank/DDBJ whole genome shotgun (WGS) entry which is preliminary data.</text>
</comment>
<proteinExistence type="predicted"/>